<evidence type="ECO:0000313" key="2">
    <source>
        <dbReference type="EMBL" id="WOH01858.1"/>
    </source>
</evidence>
<dbReference type="AlphaFoldDB" id="A0AAF0X5L3"/>
<reference evidence="2" key="2">
    <citation type="submission" date="2022-03" db="EMBL/GenBank/DDBJ databases">
        <title>Draft title - Genomic analysis of global carrot germplasm unveils the trajectory of domestication and the origin of high carotenoid orange carrot.</title>
        <authorList>
            <person name="Iorizzo M."/>
            <person name="Ellison S."/>
            <person name="Senalik D."/>
            <person name="Macko-Podgorni A."/>
            <person name="Grzebelus D."/>
            <person name="Bostan H."/>
            <person name="Rolling W."/>
            <person name="Curaba J."/>
            <person name="Simon P."/>
        </authorList>
    </citation>
    <scope>NUCLEOTIDE SEQUENCE</scope>
    <source>
        <tissue evidence="2">Leaf</tissue>
    </source>
</reference>
<organism evidence="2 3">
    <name type="scientific">Daucus carota subsp. sativus</name>
    <name type="common">Carrot</name>
    <dbReference type="NCBI Taxonomy" id="79200"/>
    <lineage>
        <taxon>Eukaryota</taxon>
        <taxon>Viridiplantae</taxon>
        <taxon>Streptophyta</taxon>
        <taxon>Embryophyta</taxon>
        <taxon>Tracheophyta</taxon>
        <taxon>Spermatophyta</taxon>
        <taxon>Magnoliopsida</taxon>
        <taxon>eudicotyledons</taxon>
        <taxon>Gunneridae</taxon>
        <taxon>Pentapetalae</taxon>
        <taxon>asterids</taxon>
        <taxon>campanulids</taxon>
        <taxon>Apiales</taxon>
        <taxon>Apiaceae</taxon>
        <taxon>Apioideae</taxon>
        <taxon>Scandiceae</taxon>
        <taxon>Daucinae</taxon>
        <taxon>Daucus</taxon>
        <taxon>Daucus sect. Daucus</taxon>
    </lineage>
</organism>
<dbReference type="PANTHER" id="PTHR34835">
    <property type="entry name" value="OS07G0283600 PROTEIN-RELATED"/>
    <property type="match status" value="1"/>
</dbReference>
<dbReference type="SUPFAM" id="SSF54001">
    <property type="entry name" value="Cysteine proteinases"/>
    <property type="match status" value="1"/>
</dbReference>
<keyword evidence="3" id="KW-1185">Reference proteome</keyword>
<sequence>MPNKILLRAYPKTFTDAIQALTEDQKKWVTEAGFGPLLSFAMRKVPHSMCVNIIWWYDLTEDEMIFSKQRVKITEQDVADTLGLPKGEKEICFKKGKVNRDKFSRWRAQFPDKDGNRITELTVYEAITRSRVVDLHFKQNFMILMMNLFVYTNNSSFVCQDVLGFEDEFENASHYNWCKLVVESLRSTHEEWWDDPQKKYYTGSLVFLLFFYLDRSVHTEYRAERTRPVFIGWRDSLIENRNRSESIEGTFMRGEIVGPLHISNTGERQSTRNVLAEEHRQQDGNHENEEAAILKLRKNKGKLPAEEFVDIFQEGENFKTPKETLRGVEMIPQVFKEDETYSGIMSVARDIKYTYEDNEIITEEEMMTQVDKDIKELEFVYEKCKNNLKLANDLFPNNHNLKLYEDKFAKMYQPQSQEEEEQQRIEPESDRDPEWPYYTNKDYKTIDILALPKYDRAYNKMFDLDDFLGDLTLGGERIDFDRFEREGDTEYNPGRLRREVKVGDSKKSPFLDRTIDFNKQKITKAEEEVWNWITADTSDATQIIFFWEDVICMSYQIKTFQFNEKISTAVIDVYATILNEDEKYRSPDSPHRFFCNTSITGMSLTKRNHVETPEEAKAKYRRFCSRLNIWLLKHDTKIDDIDLIFFPIHDVDHYYVVCFNIKNPSIEIIDNNRIADGSNAVYDGLPECLVFFYFYL</sequence>
<evidence type="ECO:0008006" key="4">
    <source>
        <dbReference type="Google" id="ProtNLM"/>
    </source>
</evidence>
<feature type="compositionally biased region" description="Basic and acidic residues" evidence="1">
    <location>
        <begin position="422"/>
        <end position="434"/>
    </location>
</feature>
<name>A0AAF0X5L3_DAUCS</name>
<proteinExistence type="predicted"/>
<evidence type="ECO:0000313" key="3">
    <source>
        <dbReference type="Proteomes" id="UP000077755"/>
    </source>
</evidence>
<accession>A0AAF0X5L3</accession>
<dbReference type="PANTHER" id="PTHR34835:SF90">
    <property type="entry name" value="AMINOTRANSFERASE-LIKE PLANT MOBILE DOMAIN-CONTAINING PROTEIN"/>
    <property type="match status" value="1"/>
</dbReference>
<dbReference type="InterPro" id="IPR038765">
    <property type="entry name" value="Papain-like_cys_pep_sf"/>
</dbReference>
<dbReference type="Gene3D" id="3.40.395.10">
    <property type="entry name" value="Adenoviral Proteinase, Chain A"/>
    <property type="match status" value="1"/>
</dbReference>
<protein>
    <recommendedName>
        <fullName evidence="4">Ubiquitin-like protease family profile domain-containing protein</fullName>
    </recommendedName>
</protein>
<dbReference type="EMBL" id="CP093347">
    <property type="protein sequence ID" value="WOH01858.1"/>
    <property type="molecule type" value="Genomic_DNA"/>
</dbReference>
<feature type="region of interest" description="Disordered" evidence="1">
    <location>
        <begin position="413"/>
        <end position="434"/>
    </location>
</feature>
<evidence type="ECO:0000256" key="1">
    <source>
        <dbReference type="SAM" id="MobiDB-lite"/>
    </source>
</evidence>
<gene>
    <name evidence="2" type="ORF">DCAR_0521244</name>
</gene>
<reference evidence="2" key="1">
    <citation type="journal article" date="2016" name="Nat. Genet.">
        <title>A high-quality carrot genome assembly provides new insights into carotenoid accumulation and asterid genome evolution.</title>
        <authorList>
            <person name="Iorizzo M."/>
            <person name="Ellison S."/>
            <person name="Senalik D."/>
            <person name="Zeng P."/>
            <person name="Satapoomin P."/>
            <person name="Huang J."/>
            <person name="Bowman M."/>
            <person name="Iovene M."/>
            <person name="Sanseverino W."/>
            <person name="Cavagnaro P."/>
            <person name="Yildiz M."/>
            <person name="Macko-Podgorni A."/>
            <person name="Moranska E."/>
            <person name="Grzebelus E."/>
            <person name="Grzebelus D."/>
            <person name="Ashrafi H."/>
            <person name="Zheng Z."/>
            <person name="Cheng S."/>
            <person name="Spooner D."/>
            <person name="Van Deynze A."/>
            <person name="Simon P."/>
        </authorList>
    </citation>
    <scope>NUCLEOTIDE SEQUENCE</scope>
    <source>
        <tissue evidence="2">Leaf</tissue>
    </source>
</reference>
<dbReference type="Proteomes" id="UP000077755">
    <property type="component" value="Chromosome 5"/>
</dbReference>